<reference evidence="2 3" key="1">
    <citation type="submission" date="2021-02" db="EMBL/GenBank/DDBJ databases">
        <title>Safari Cat Assemblies.</title>
        <authorList>
            <person name="Bredemeyer K.R."/>
            <person name="Murphy W.J."/>
        </authorList>
    </citation>
    <scope>NUCLEOTIDE SEQUENCE [LARGE SCALE GENOMIC DNA]</scope>
</reference>
<dbReference type="InterPro" id="IPR016054">
    <property type="entry name" value="LY6_UPA_recep-like"/>
</dbReference>
<reference evidence="2" key="2">
    <citation type="submission" date="2025-08" db="UniProtKB">
        <authorList>
            <consortium name="Ensembl"/>
        </authorList>
    </citation>
    <scope>IDENTIFICATION</scope>
    <source>
        <strain evidence="2">breed Abyssinian</strain>
    </source>
</reference>
<dbReference type="InterPro" id="IPR052874">
    <property type="entry name" value="Sperm-ZP_regulatory"/>
</dbReference>
<dbReference type="PANTHER" id="PTHR15049:SF1">
    <property type="entry name" value="LYMPHOCYTE ANTIGEN 6K"/>
    <property type="match status" value="1"/>
</dbReference>
<dbReference type="CDD" id="cd23550">
    <property type="entry name" value="TFP_LU_ECD_Ly6K"/>
    <property type="match status" value="1"/>
</dbReference>
<reference evidence="2" key="3">
    <citation type="submission" date="2025-09" db="UniProtKB">
        <authorList>
            <consortium name="Ensembl"/>
        </authorList>
    </citation>
    <scope>IDENTIFICATION</scope>
    <source>
        <strain evidence="2">breed Abyssinian</strain>
    </source>
</reference>
<dbReference type="SUPFAM" id="SSF57302">
    <property type="entry name" value="Snake toxin-like"/>
    <property type="match status" value="1"/>
</dbReference>
<accession>A0ABI7VTY7</accession>
<proteinExistence type="predicted"/>
<dbReference type="Proteomes" id="UP000823872">
    <property type="component" value="Chromosome F2"/>
</dbReference>
<dbReference type="Ensembl" id="ENSFCTT00005002874.1">
    <property type="protein sequence ID" value="ENSFCTP00005001658.1"/>
    <property type="gene ID" value="ENSFCTG00005001128.1"/>
</dbReference>
<sequence length="183" mass="20105">MRTRTLGFHKVPRALKAPLSESPAAPEVPEGPGTTETMILFALLLVTGLSRVETNVTVSGKQAATLKCHVCEIENSFGCTNPSNCPRDFHFCTSVAVRIYPRFFYVSKQCSRNCPVSAPFAPGLKSFVLVKPMPFLYAHCCSEFLCNTQEPNIREPEFREGGRASRLRSSGAWLAAFLTLSSV</sequence>
<gene>
    <name evidence="2" type="primary">SPINT2</name>
</gene>
<feature type="domain" description="UPAR/Ly6" evidence="1">
    <location>
        <begin position="66"/>
        <end position="157"/>
    </location>
</feature>
<evidence type="ECO:0000313" key="2">
    <source>
        <dbReference type="Ensembl" id="ENSFCTP00005001658.1"/>
    </source>
</evidence>
<protein>
    <recommendedName>
        <fullName evidence="1">UPAR/Ly6 domain-containing protein</fullName>
    </recommendedName>
</protein>
<organism evidence="2 3">
    <name type="scientific">Felis catus</name>
    <name type="common">Cat</name>
    <name type="synonym">Felis silvestris catus</name>
    <dbReference type="NCBI Taxonomy" id="9685"/>
    <lineage>
        <taxon>Eukaryota</taxon>
        <taxon>Metazoa</taxon>
        <taxon>Chordata</taxon>
        <taxon>Craniata</taxon>
        <taxon>Vertebrata</taxon>
        <taxon>Euteleostomi</taxon>
        <taxon>Mammalia</taxon>
        <taxon>Eutheria</taxon>
        <taxon>Laurasiatheria</taxon>
        <taxon>Carnivora</taxon>
        <taxon>Feliformia</taxon>
        <taxon>Felidae</taxon>
        <taxon>Felinae</taxon>
        <taxon>Felis</taxon>
    </lineage>
</organism>
<dbReference type="PANTHER" id="PTHR15049">
    <property type="entry name" value="GLYCOSYL-PHOSPHATIDYLINOSITOL-ANCHORED MOLECULE-LIKE PROTEIN-RELATED"/>
    <property type="match status" value="1"/>
</dbReference>
<dbReference type="SMART" id="SM00134">
    <property type="entry name" value="LU"/>
    <property type="match status" value="1"/>
</dbReference>
<dbReference type="Gene3D" id="2.10.60.10">
    <property type="entry name" value="CD59"/>
    <property type="match status" value="1"/>
</dbReference>
<keyword evidence="3" id="KW-1185">Reference proteome</keyword>
<name>A0ABI7VTY7_FELCA</name>
<evidence type="ECO:0000259" key="1">
    <source>
        <dbReference type="SMART" id="SM00134"/>
    </source>
</evidence>
<evidence type="ECO:0000313" key="3">
    <source>
        <dbReference type="Proteomes" id="UP000823872"/>
    </source>
</evidence>
<dbReference type="Pfam" id="PF00021">
    <property type="entry name" value="UPAR_LY6"/>
    <property type="match status" value="1"/>
</dbReference>
<dbReference type="GeneTree" id="ENSGT00940000159966"/>
<dbReference type="InterPro" id="IPR045860">
    <property type="entry name" value="Snake_toxin-like_sf"/>
</dbReference>